<keyword evidence="2" id="KW-1185">Reference proteome</keyword>
<sequence length="288" mass="32615">MSILNATQVQKPSVTKADDLLFPVELVPVGAIFDDGNYTRSNNYQAVVRTDTNEVLGIHGKGYNLLSNAEAFDAFDEALHESQLDLSGMTVKNEIANYGAKSFRTYTFPAHTVQVGRSDDETQLKLQIINSYDGSTSFSSRVGGFRLLCSNGMVIGKTFMHASIRHTKSLDIKSVISKLDETINVYLENANQWQQWSNQRISLYDLEAVVKHFAEGNEKLEQSLIENYHQEAQEIGQNLWALFNSFTHWTTHFPVREASQHNAASIRLNRELRVQRLLESNEWKRLAA</sequence>
<dbReference type="Pfam" id="PF06067">
    <property type="entry name" value="DUF932"/>
    <property type="match status" value="1"/>
</dbReference>
<accession>A0A6N8EJE4</accession>
<dbReference type="Proteomes" id="UP000434044">
    <property type="component" value="Unassembled WGS sequence"/>
</dbReference>
<dbReference type="EMBL" id="WNKT01000046">
    <property type="protein sequence ID" value="MTW22627.1"/>
    <property type="molecule type" value="Genomic_DNA"/>
</dbReference>
<comment type="caution">
    <text evidence="1">The sequence shown here is derived from an EMBL/GenBank/DDBJ whole genome shotgun (WGS) entry which is preliminary data.</text>
</comment>
<dbReference type="RefSeq" id="WP_155451188.1">
    <property type="nucleotide sequence ID" value="NZ_WNKT01000046.1"/>
</dbReference>
<dbReference type="InterPro" id="IPR026325">
    <property type="entry name" value="DUF932"/>
</dbReference>
<gene>
    <name evidence="1" type="ORF">GJ668_16275</name>
</gene>
<proteinExistence type="predicted"/>
<evidence type="ECO:0000313" key="2">
    <source>
        <dbReference type="Proteomes" id="UP000434044"/>
    </source>
</evidence>
<name>A0A6N8EJE4_9GAMM</name>
<dbReference type="AlphaFoldDB" id="A0A6N8EJE4"/>
<evidence type="ECO:0000313" key="1">
    <source>
        <dbReference type="EMBL" id="MTW22627.1"/>
    </source>
</evidence>
<organism evidence="1 2">
    <name type="scientific">Allochromatium palmeri</name>
    <dbReference type="NCBI Taxonomy" id="231048"/>
    <lineage>
        <taxon>Bacteria</taxon>
        <taxon>Pseudomonadati</taxon>
        <taxon>Pseudomonadota</taxon>
        <taxon>Gammaproteobacteria</taxon>
        <taxon>Chromatiales</taxon>
        <taxon>Chromatiaceae</taxon>
        <taxon>Allochromatium</taxon>
    </lineage>
</organism>
<protein>
    <submittedName>
        <fullName evidence="1">DUF932 domain-containing protein</fullName>
    </submittedName>
</protein>
<reference evidence="1 2" key="1">
    <citation type="submission" date="2019-11" db="EMBL/GenBank/DDBJ databases">
        <title>Whole-genome sequence of the anaerobic purple sulfur bacterium Allochromatium palmeri DSM 15591.</title>
        <authorList>
            <person name="Kyndt J.A."/>
            <person name="Meyer T.E."/>
        </authorList>
    </citation>
    <scope>NUCLEOTIDE SEQUENCE [LARGE SCALE GENOMIC DNA]</scope>
    <source>
        <strain evidence="1 2">DSM 15591</strain>
    </source>
</reference>
<dbReference type="OrthoDB" id="4554729at2"/>